<dbReference type="InterPro" id="IPR006137">
    <property type="entry name" value="NADH_UbQ_OxRdtase-like_20kDa"/>
</dbReference>
<dbReference type="AlphaFoldDB" id="A0A3B0WDJ5"/>
<sequence>MSGWLLKGLKTGIRTTHYPKVEERSPGVSPGRPEGGVAAGDKNPEVFTCPADAITVRDERVSVDYGRCIHCFRCMPPSGAILVKPSGGYEWAYKIQRDAADPGGVEKTCRSSLHIRVVDGGACGACLSEVSQITKPYYDIHRLGFFITPTPRAADLLLVAGPVTEHMKLPLRKTFEAMPGPKVVMAVGTCALSGGIFGAGFASGDGVPGFLPVNIAVPGCPPPPLAIIHGLLLAAGRKDPDPSSTSPGPGGGRNAQ</sequence>
<protein>
    <recommendedName>
        <fullName evidence="8">NADH:ubiquinone oxidoreductase-like 20kDa subunit domain-containing protein</fullName>
    </recommendedName>
</protein>
<dbReference type="SUPFAM" id="SSF54862">
    <property type="entry name" value="4Fe-4S ferredoxins"/>
    <property type="match status" value="1"/>
</dbReference>
<evidence type="ECO:0000256" key="6">
    <source>
        <dbReference type="ARBA" id="ARBA00023014"/>
    </source>
</evidence>
<dbReference type="SUPFAM" id="SSF56770">
    <property type="entry name" value="HydA/Nqo6-like"/>
    <property type="match status" value="1"/>
</dbReference>
<accession>A0A3B0WDJ5</accession>
<evidence type="ECO:0000256" key="1">
    <source>
        <dbReference type="ARBA" id="ARBA00001966"/>
    </source>
</evidence>
<evidence type="ECO:0000256" key="7">
    <source>
        <dbReference type="SAM" id="MobiDB-lite"/>
    </source>
</evidence>
<feature type="region of interest" description="Disordered" evidence="7">
    <location>
        <begin position="16"/>
        <end position="40"/>
    </location>
</feature>
<feature type="region of interest" description="Disordered" evidence="7">
    <location>
        <begin position="237"/>
        <end position="256"/>
    </location>
</feature>
<keyword evidence="4" id="KW-0479">Metal-binding</keyword>
<evidence type="ECO:0000313" key="9">
    <source>
        <dbReference type="EMBL" id="VAW41684.1"/>
    </source>
</evidence>
<dbReference type="GO" id="GO:0051539">
    <property type="term" value="F:4 iron, 4 sulfur cluster binding"/>
    <property type="evidence" value="ECO:0007669"/>
    <property type="project" value="UniProtKB-KW"/>
</dbReference>
<reference evidence="9" key="1">
    <citation type="submission" date="2018-06" db="EMBL/GenBank/DDBJ databases">
        <authorList>
            <person name="Zhirakovskaya E."/>
        </authorList>
    </citation>
    <scope>NUCLEOTIDE SEQUENCE</scope>
</reference>
<keyword evidence="5" id="KW-0408">Iron</keyword>
<name>A0A3B0WDJ5_9ZZZZ</name>
<evidence type="ECO:0000256" key="5">
    <source>
        <dbReference type="ARBA" id="ARBA00023004"/>
    </source>
</evidence>
<dbReference type="GO" id="GO:0046872">
    <property type="term" value="F:metal ion binding"/>
    <property type="evidence" value="ECO:0007669"/>
    <property type="project" value="UniProtKB-KW"/>
</dbReference>
<organism evidence="9">
    <name type="scientific">hydrothermal vent metagenome</name>
    <dbReference type="NCBI Taxonomy" id="652676"/>
    <lineage>
        <taxon>unclassified sequences</taxon>
        <taxon>metagenomes</taxon>
        <taxon>ecological metagenomes</taxon>
    </lineage>
</organism>
<evidence type="ECO:0000256" key="3">
    <source>
        <dbReference type="ARBA" id="ARBA00022485"/>
    </source>
</evidence>
<dbReference type="Gene3D" id="3.30.70.20">
    <property type="match status" value="1"/>
</dbReference>
<feature type="domain" description="NADH:ubiquinone oxidoreductase-like 20kDa subunit" evidence="8">
    <location>
        <begin position="123"/>
        <end position="232"/>
    </location>
</feature>
<keyword evidence="6" id="KW-0411">Iron-sulfur</keyword>
<dbReference type="InterPro" id="IPR052375">
    <property type="entry name" value="Complex_I_20kDa-like"/>
</dbReference>
<evidence type="ECO:0000256" key="4">
    <source>
        <dbReference type="ARBA" id="ARBA00022723"/>
    </source>
</evidence>
<comment type="similarity">
    <text evidence="2">Belongs to the complex I 20 kDa subunit family.</text>
</comment>
<dbReference type="PANTHER" id="PTHR42989">
    <property type="entry name" value="HYDROGENASE-4 COMPONENT I"/>
    <property type="match status" value="1"/>
</dbReference>
<evidence type="ECO:0000259" key="8">
    <source>
        <dbReference type="Pfam" id="PF01058"/>
    </source>
</evidence>
<dbReference type="Gene3D" id="3.40.50.12280">
    <property type="match status" value="1"/>
</dbReference>
<dbReference type="Pfam" id="PF01058">
    <property type="entry name" value="Oxidored_q6"/>
    <property type="match status" value="1"/>
</dbReference>
<evidence type="ECO:0000256" key="2">
    <source>
        <dbReference type="ARBA" id="ARBA00009173"/>
    </source>
</evidence>
<keyword evidence="3" id="KW-0004">4Fe-4S</keyword>
<comment type="cofactor">
    <cofactor evidence="1">
        <name>[4Fe-4S] cluster</name>
        <dbReference type="ChEBI" id="CHEBI:49883"/>
    </cofactor>
</comment>
<gene>
    <name evidence="9" type="ORF">MNBD_DELTA04-588</name>
</gene>
<dbReference type="PANTHER" id="PTHR42989:SF1">
    <property type="entry name" value="FORMATE HYDROGENLYASE SUBUNIT 7-RELATED"/>
    <property type="match status" value="1"/>
</dbReference>
<proteinExistence type="inferred from homology"/>
<dbReference type="EMBL" id="UOEY01000133">
    <property type="protein sequence ID" value="VAW41684.1"/>
    <property type="molecule type" value="Genomic_DNA"/>
</dbReference>